<evidence type="ECO:0000256" key="5">
    <source>
        <dbReference type="ARBA" id="ARBA00011245"/>
    </source>
</evidence>
<dbReference type="Gene3D" id="3.40.50.1260">
    <property type="entry name" value="Phosphoglycerate kinase, N-terminal domain"/>
    <property type="match status" value="2"/>
</dbReference>
<dbReference type="AlphaFoldDB" id="A0AAW1LZL9"/>
<dbReference type="FunFam" id="3.40.50.1260:FF:000006">
    <property type="entry name" value="Phosphoglycerate kinase"/>
    <property type="match status" value="1"/>
</dbReference>
<dbReference type="CDD" id="cd00318">
    <property type="entry name" value="Phosphoglycerate_kinase"/>
    <property type="match status" value="1"/>
</dbReference>
<dbReference type="PRINTS" id="PR00477">
    <property type="entry name" value="PHGLYCKINASE"/>
</dbReference>
<proteinExistence type="inferred from homology"/>
<keyword evidence="9 14" id="KW-0418">Kinase</keyword>
<evidence type="ECO:0000256" key="12">
    <source>
        <dbReference type="PIRSR" id="PIRSR000724-1"/>
    </source>
</evidence>
<dbReference type="PANTHER" id="PTHR11406">
    <property type="entry name" value="PHOSPHOGLYCERATE KINASE"/>
    <property type="match status" value="1"/>
</dbReference>
<evidence type="ECO:0000256" key="13">
    <source>
        <dbReference type="PIRSR" id="PIRSR000724-2"/>
    </source>
</evidence>
<dbReference type="InterPro" id="IPR015911">
    <property type="entry name" value="Phosphoglycerate_kinase_CS"/>
</dbReference>
<evidence type="ECO:0000256" key="8">
    <source>
        <dbReference type="ARBA" id="ARBA00022741"/>
    </source>
</evidence>
<feature type="binding site" evidence="13">
    <location>
        <begin position="428"/>
        <end position="431"/>
    </location>
    <ligand>
        <name>ATP</name>
        <dbReference type="ChEBI" id="CHEBI:30616"/>
    </ligand>
</feature>
<sequence length="477" mass="50042">MASTAAHSISFSLLNSSPSTTTRTAAAVVRLTSSLRPAVRRLGFAAADPTFTRHVLAKIPAASGKAVRGVVSMTKKSVGDLTAADLKGKKVFVRADLNVPLDDSQNITDDTRIRAAVPTIKHLMNSGAKVILSSHLGRPKGVTPKYSLAPLVPRLSELLGIQVVKADDCIGPDVEKLVAELPEGGVLLLENVRFYKEEEKNDPEFAKKLASLADLFVNDAFGTAHRAHASTEGVTKFLKPSVAGFLLQKELDYLVGAVTTPKRPFAAIVGGSKVSSKIGVIESLLEKCDILLLGGGMIFTFYKAQGLSVGSSLVEEDKLDLATTLLAKAKAKGVSLLLPSDVVIADKFAPDANSKIVPASEIPDGWMGLDIGPDSIKNFSDVLDTTQTVIWNGPMGVFEFDKFAVGTEAIAKKLEVLSKKGVTTIIGGGDSVAAVEKVGVAEAMSHISTGGGASLELLEGKELPGVLALDEAEPVPV</sequence>
<protein>
    <recommendedName>
        <fullName evidence="6 14">Phosphoglycerate kinase</fullName>
        <ecNumber evidence="6 14">2.7.2.3</ecNumber>
    </recommendedName>
</protein>
<dbReference type="PROSITE" id="PS00111">
    <property type="entry name" value="PGLYCERATE_KINASE"/>
    <property type="match status" value="1"/>
</dbReference>
<evidence type="ECO:0000313" key="17">
    <source>
        <dbReference type="Proteomes" id="UP001443914"/>
    </source>
</evidence>
<evidence type="ECO:0000256" key="7">
    <source>
        <dbReference type="ARBA" id="ARBA00022679"/>
    </source>
</evidence>
<evidence type="ECO:0000256" key="1">
    <source>
        <dbReference type="ARBA" id="ARBA00000642"/>
    </source>
</evidence>
<feature type="binding site" evidence="12">
    <location>
        <position position="193"/>
    </location>
    <ligand>
        <name>(2R)-3-phosphoglycerate</name>
        <dbReference type="ChEBI" id="CHEBI:58272"/>
    </ligand>
</feature>
<dbReference type="GO" id="GO:0005829">
    <property type="term" value="C:cytosol"/>
    <property type="evidence" value="ECO:0007669"/>
    <property type="project" value="TreeGrafter"/>
</dbReference>
<comment type="cofactor">
    <cofactor evidence="2">
        <name>Mg(2+)</name>
        <dbReference type="ChEBI" id="CHEBI:18420"/>
    </cofactor>
</comment>
<evidence type="ECO:0000256" key="4">
    <source>
        <dbReference type="ARBA" id="ARBA00008982"/>
    </source>
</evidence>
<keyword evidence="10 13" id="KW-0067">ATP-binding</keyword>
<dbReference type="Pfam" id="PF00162">
    <property type="entry name" value="PGK"/>
    <property type="match status" value="1"/>
</dbReference>
<feature type="binding site" evidence="12">
    <location>
        <position position="112"/>
    </location>
    <ligand>
        <name>(2R)-3-phosphoglycerate</name>
        <dbReference type="ChEBI" id="CHEBI:58272"/>
    </ligand>
</feature>
<dbReference type="InterPro" id="IPR001576">
    <property type="entry name" value="Phosphoglycerate_kinase"/>
</dbReference>
<dbReference type="PIRSF" id="PIRSF000724">
    <property type="entry name" value="Pgk"/>
    <property type="match status" value="1"/>
</dbReference>
<dbReference type="GO" id="GO:0043531">
    <property type="term" value="F:ADP binding"/>
    <property type="evidence" value="ECO:0007669"/>
    <property type="project" value="TreeGrafter"/>
</dbReference>
<evidence type="ECO:0000256" key="14">
    <source>
        <dbReference type="RuleBase" id="RU000532"/>
    </source>
</evidence>
<dbReference type="EMBL" id="JBDFQZ010000003">
    <property type="protein sequence ID" value="KAK9741288.1"/>
    <property type="molecule type" value="Genomic_DNA"/>
</dbReference>
<evidence type="ECO:0000256" key="6">
    <source>
        <dbReference type="ARBA" id="ARBA00013061"/>
    </source>
</evidence>
<evidence type="ECO:0000256" key="11">
    <source>
        <dbReference type="ARBA" id="ARBA00022842"/>
    </source>
</evidence>
<name>A0AAW1LZL9_SAPOF</name>
<dbReference type="EC" id="2.7.2.3" evidence="6 14"/>
<feature type="binding site" evidence="12">
    <location>
        <begin position="96"/>
        <end position="98"/>
    </location>
    <ligand>
        <name>substrate</name>
    </ligand>
</feature>
<comment type="similarity">
    <text evidence="4 14">Belongs to the phosphoglycerate kinase family.</text>
</comment>
<dbReference type="PANTHER" id="PTHR11406:SF23">
    <property type="entry name" value="PHOSPHOGLYCERATE KINASE 1, CHLOROPLASTIC-RELATED"/>
    <property type="match status" value="1"/>
</dbReference>
<dbReference type="GO" id="GO:0006094">
    <property type="term" value="P:gluconeogenesis"/>
    <property type="evidence" value="ECO:0007669"/>
    <property type="project" value="TreeGrafter"/>
</dbReference>
<dbReference type="FunFam" id="3.40.50.1260:FF:000003">
    <property type="entry name" value="Phosphoglycerate kinase"/>
    <property type="match status" value="1"/>
</dbReference>
<dbReference type="InterPro" id="IPR036043">
    <property type="entry name" value="Phosphoglycerate_kinase_sf"/>
</dbReference>
<comment type="caution">
    <text evidence="16">The sequence shown here is derived from an EMBL/GenBank/DDBJ whole genome shotgun (WGS) entry which is preliminary data.</text>
</comment>
<comment type="pathway">
    <text evidence="3">Carbohydrate biosynthesis; Calvin cycle.</text>
</comment>
<evidence type="ECO:0000256" key="3">
    <source>
        <dbReference type="ARBA" id="ARBA00005215"/>
    </source>
</evidence>
<keyword evidence="7 14" id="KW-0808">Transferase</keyword>
<dbReference type="SUPFAM" id="SSF53748">
    <property type="entry name" value="Phosphoglycerate kinase"/>
    <property type="match status" value="1"/>
</dbReference>
<reference evidence="16 17" key="1">
    <citation type="submission" date="2024-03" db="EMBL/GenBank/DDBJ databases">
        <title>WGS assembly of Saponaria officinalis var. Norfolk2.</title>
        <authorList>
            <person name="Jenkins J."/>
            <person name="Shu S."/>
            <person name="Grimwood J."/>
            <person name="Barry K."/>
            <person name="Goodstein D."/>
            <person name="Schmutz J."/>
            <person name="Leebens-Mack J."/>
            <person name="Osbourn A."/>
        </authorList>
    </citation>
    <scope>NUCLEOTIDE SEQUENCE [LARGE SCALE GENOMIC DNA]</scope>
    <source>
        <strain evidence="17">cv. Norfolk2</strain>
        <strain evidence="16">JIC</strain>
        <tissue evidence="16">Leaf</tissue>
    </source>
</reference>
<feature type="binding site" evidence="13">
    <location>
        <position position="277"/>
    </location>
    <ligand>
        <name>ATP</name>
        <dbReference type="ChEBI" id="CHEBI:30616"/>
    </ligand>
</feature>
<feature type="binding site" evidence="12">
    <location>
        <begin position="135"/>
        <end position="138"/>
    </location>
    <ligand>
        <name>substrate</name>
    </ligand>
</feature>
<dbReference type="Proteomes" id="UP001443914">
    <property type="component" value="Unassembled WGS sequence"/>
</dbReference>
<evidence type="ECO:0000256" key="15">
    <source>
        <dbReference type="RuleBase" id="RU000696"/>
    </source>
</evidence>
<evidence type="ECO:0000256" key="10">
    <source>
        <dbReference type="ARBA" id="ARBA00022840"/>
    </source>
</evidence>
<dbReference type="GO" id="GO:0006096">
    <property type="term" value="P:glycolytic process"/>
    <property type="evidence" value="ECO:0007669"/>
    <property type="project" value="InterPro"/>
</dbReference>
<dbReference type="HAMAP" id="MF_00145">
    <property type="entry name" value="Phosphoglyc_kinase"/>
    <property type="match status" value="1"/>
</dbReference>
<accession>A0AAW1LZL9</accession>
<dbReference type="GO" id="GO:0004618">
    <property type="term" value="F:phosphoglycerate kinase activity"/>
    <property type="evidence" value="ECO:0007669"/>
    <property type="project" value="UniProtKB-EC"/>
</dbReference>
<organism evidence="16 17">
    <name type="scientific">Saponaria officinalis</name>
    <name type="common">Common soapwort</name>
    <name type="synonym">Lychnis saponaria</name>
    <dbReference type="NCBI Taxonomy" id="3572"/>
    <lineage>
        <taxon>Eukaryota</taxon>
        <taxon>Viridiplantae</taxon>
        <taxon>Streptophyta</taxon>
        <taxon>Embryophyta</taxon>
        <taxon>Tracheophyta</taxon>
        <taxon>Spermatophyta</taxon>
        <taxon>Magnoliopsida</taxon>
        <taxon>eudicotyledons</taxon>
        <taxon>Gunneridae</taxon>
        <taxon>Pentapetalae</taxon>
        <taxon>Caryophyllales</taxon>
        <taxon>Caryophyllaceae</taxon>
        <taxon>Caryophylleae</taxon>
        <taxon>Saponaria</taxon>
    </lineage>
</organism>
<keyword evidence="17" id="KW-1185">Reference proteome</keyword>
<comment type="subunit">
    <text evidence="5 15">Monomer.</text>
</comment>
<evidence type="ECO:0000256" key="2">
    <source>
        <dbReference type="ARBA" id="ARBA00001946"/>
    </source>
</evidence>
<keyword evidence="8" id="KW-0547">Nucleotide-binding</keyword>
<feature type="binding site" evidence="13">
    <location>
        <position position="399"/>
    </location>
    <ligand>
        <name>ATP</name>
        <dbReference type="ChEBI" id="CHEBI:30616"/>
    </ligand>
</feature>
<dbReference type="EMBL" id="JBDFQZ010000003">
    <property type="protein sequence ID" value="KAK9741287.1"/>
    <property type="molecule type" value="Genomic_DNA"/>
</dbReference>
<gene>
    <name evidence="16" type="ORF">RND81_03G095100</name>
</gene>
<evidence type="ECO:0000313" key="16">
    <source>
        <dbReference type="EMBL" id="KAK9741288.1"/>
    </source>
</evidence>
<evidence type="ECO:0000256" key="9">
    <source>
        <dbReference type="ARBA" id="ARBA00022777"/>
    </source>
</evidence>
<dbReference type="InterPro" id="IPR015824">
    <property type="entry name" value="Phosphoglycerate_kinase_N"/>
</dbReference>
<keyword evidence="11" id="KW-0460">Magnesium</keyword>
<comment type="catalytic activity">
    <reaction evidence="1 14">
        <text>(2R)-3-phosphoglycerate + ATP = (2R)-3-phospho-glyceroyl phosphate + ADP</text>
        <dbReference type="Rhea" id="RHEA:14801"/>
        <dbReference type="ChEBI" id="CHEBI:30616"/>
        <dbReference type="ChEBI" id="CHEBI:57604"/>
        <dbReference type="ChEBI" id="CHEBI:58272"/>
        <dbReference type="ChEBI" id="CHEBI:456216"/>
        <dbReference type="EC" id="2.7.2.3"/>
    </reaction>
</comment>
<feature type="binding site" evidence="12">
    <location>
        <position position="226"/>
    </location>
    <ligand>
        <name>(2R)-3-phosphoglycerate</name>
        <dbReference type="ChEBI" id="CHEBI:58272"/>
    </ligand>
</feature>
<dbReference type="GO" id="GO:0005524">
    <property type="term" value="F:ATP binding"/>
    <property type="evidence" value="ECO:0007669"/>
    <property type="project" value="UniProtKB-KW"/>
</dbReference>